<gene>
    <name evidence="2" type="ORF">EBB79_13985</name>
</gene>
<name>A0A3T0N4B3_9RHOB</name>
<dbReference type="AlphaFoldDB" id="A0A3T0N4B3"/>
<evidence type="ECO:0000313" key="2">
    <source>
        <dbReference type="EMBL" id="AZV78870.1"/>
    </source>
</evidence>
<dbReference type="KEGG" id="sedi:EBB79_13985"/>
<sequence>MVADNDNLLPTPVVRILANDGQSAARTGVRPLQLLANLGVSADFCAARQRGATPNRRQASDRRSTVGGSRALSG</sequence>
<organism evidence="2 3">
    <name type="scientific">Parasedimentitalea marina</name>
    <dbReference type="NCBI Taxonomy" id="2483033"/>
    <lineage>
        <taxon>Bacteria</taxon>
        <taxon>Pseudomonadati</taxon>
        <taxon>Pseudomonadota</taxon>
        <taxon>Alphaproteobacteria</taxon>
        <taxon>Rhodobacterales</taxon>
        <taxon>Paracoccaceae</taxon>
        <taxon>Parasedimentitalea</taxon>
    </lineage>
</organism>
<evidence type="ECO:0000313" key="3">
    <source>
        <dbReference type="Proteomes" id="UP000283063"/>
    </source>
</evidence>
<dbReference type="EMBL" id="CP033219">
    <property type="protein sequence ID" value="AZV78870.1"/>
    <property type="molecule type" value="Genomic_DNA"/>
</dbReference>
<reference evidence="2 3" key="1">
    <citation type="submission" date="2018-10" db="EMBL/GenBank/DDBJ databases">
        <title>Parasedimentitalea marina sp. nov., a psychrophilic bacterium isolated from deep seawater of the New Britain Trench.</title>
        <authorList>
            <person name="Cao J."/>
        </authorList>
    </citation>
    <scope>NUCLEOTIDE SEQUENCE [LARGE SCALE GENOMIC DNA]</scope>
    <source>
        <strain evidence="2 3">W43</strain>
    </source>
</reference>
<protein>
    <submittedName>
        <fullName evidence="2">Uncharacterized protein</fullName>
    </submittedName>
</protein>
<accession>A0A3T0N4B3</accession>
<dbReference type="Proteomes" id="UP000283063">
    <property type="component" value="Chromosome"/>
</dbReference>
<evidence type="ECO:0000256" key="1">
    <source>
        <dbReference type="SAM" id="MobiDB-lite"/>
    </source>
</evidence>
<proteinExistence type="predicted"/>
<keyword evidence="3" id="KW-1185">Reference proteome</keyword>
<feature type="region of interest" description="Disordered" evidence="1">
    <location>
        <begin position="49"/>
        <end position="74"/>
    </location>
</feature>